<sequence>MWRKVKQAPRISRCRSRVSGSVSIHLRSAAARVGFEQNKKDDSVSDPEVHSVGWCTKVAAFGKLTVQGEWRDVAPLLFFLSCLRCPSPSERWWPGSAPRFLLHSHPKRWAPRRDLSFAFFAFHGLKPFAEKNLYELMHSLPLRGASSFFWREADSDPWKHLGRKANRLQARGVRTQPACDSEVQASGEAGNEAADHKPAGASTGDASQPPQGRGGRKQLVFSPREIYYKRRPFHALVFGRLSVGQLGASPPEAVPPEPERAEKPPDCESKEQRNCAGVSRVLKHPEIIRGLSRVAPPQASLGGWKWRPPKDASRWIFRPKFPPPFRPELFQPDPETHAKNPSA</sequence>
<proteinExistence type="predicted"/>
<dbReference type="AlphaFoldDB" id="A0A086KI29"/>
<feature type="compositionally biased region" description="Basic and acidic residues" evidence="1">
    <location>
        <begin position="334"/>
        <end position="343"/>
    </location>
</feature>
<evidence type="ECO:0000256" key="1">
    <source>
        <dbReference type="SAM" id="MobiDB-lite"/>
    </source>
</evidence>
<comment type="caution">
    <text evidence="2">The sequence shown here is derived from an EMBL/GenBank/DDBJ whole genome shotgun (WGS) entry which is preliminary data.</text>
</comment>
<feature type="compositionally biased region" description="Basic and acidic residues" evidence="1">
    <location>
        <begin position="257"/>
        <end position="273"/>
    </location>
</feature>
<dbReference type="OrthoDB" id="328867at2759"/>
<feature type="region of interest" description="Disordered" evidence="1">
    <location>
        <begin position="324"/>
        <end position="343"/>
    </location>
</feature>
<dbReference type="EMBL" id="AEYH02002015">
    <property type="protein sequence ID" value="KFG44047.1"/>
    <property type="molecule type" value="Genomic_DNA"/>
</dbReference>
<feature type="region of interest" description="Disordered" evidence="1">
    <location>
        <begin position="169"/>
        <end position="218"/>
    </location>
</feature>
<name>A0A086KI29_TOXGO</name>
<gene>
    <name evidence="2" type="ORF">TGFOU_236520B</name>
</gene>
<evidence type="ECO:0000313" key="3">
    <source>
        <dbReference type="Proteomes" id="UP000028838"/>
    </source>
</evidence>
<dbReference type="Proteomes" id="UP000028838">
    <property type="component" value="Unassembled WGS sequence"/>
</dbReference>
<evidence type="ECO:0000313" key="2">
    <source>
        <dbReference type="EMBL" id="KFG44047.1"/>
    </source>
</evidence>
<protein>
    <submittedName>
        <fullName evidence="2">Uncharacterized protein</fullName>
    </submittedName>
</protein>
<accession>A0A086KI29</accession>
<feature type="region of interest" description="Disordered" evidence="1">
    <location>
        <begin position="245"/>
        <end position="273"/>
    </location>
</feature>
<organism evidence="2 3">
    <name type="scientific">Toxoplasma gondii FOU</name>
    <dbReference type="NCBI Taxonomy" id="943167"/>
    <lineage>
        <taxon>Eukaryota</taxon>
        <taxon>Sar</taxon>
        <taxon>Alveolata</taxon>
        <taxon>Apicomplexa</taxon>
        <taxon>Conoidasida</taxon>
        <taxon>Coccidia</taxon>
        <taxon>Eucoccidiorida</taxon>
        <taxon>Eimeriorina</taxon>
        <taxon>Sarcocystidae</taxon>
        <taxon>Toxoplasma</taxon>
    </lineage>
</organism>
<dbReference type="VEuPathDB" id="ToxoDB:TGFOU_236520B"/>
<reference evidence="2 3" key="1">
    <citation type="submission" date="2014-07" db="EMBL/GenBank/DDBJ databases">
        <authorList>
            <person name="Sibley D."/>
            <person name="Venepally P."/>
            <person name="Karamycheva S."/>
            <person name="Hadjithomas M."/>
            <person name="Khan A."/>
            <person name="Brunk B."/>
            <person name="Roos D."/>
            <person name="Caler E."/>
            <person name="Lorenzi H."/>
        </authorList>
    </citation>
    <scope>NUCLEOTIDE SEQUENCE [LARGE SCALE GENOMIC DNA]</scope>
    <source>
        <strain evidence="2 3">FOU</strain>
    </source>
</reference>